<keyword evidence="7" id="KW-1185">Reference proteome</keyword>
<dbReference type="InterPro" id="IPR001638">
    <property type="entry name" value="Solute-binding_3/MltF_N"/>
</dbReference>
<dbReference type="Gene3D" id="3.40.190.10">
    <property type="entry name" value="Periplasmic binding protein-like II"/>
    <property type="match status" value="2"/>
</dbReference>
<dbReference type="GO" id="GO:0006865">
    <property type="term" value="P:amino acid transport"/>
    <property type="evidence" value="ECO:0007669"/>
    <property type="project" value="TreeGrafter"/>
</dbReference>
<reference evidence="6" key="1">
    <citation type="journal article" date="2014" name="Int. J. Syst. Evol. Microbiol.">
        <title>Complete genome sequence of Corynebacterium casei LMG S-19264T (=DSM 44701T), isolated from a smear-ripened cheese.</title>
        <authorList>
            <consortium name="US DOE Joint Genome Institute (JGI-PGF)"/>
            <person name="Walter F."/>
            <person name="Albersmeier A."/>
            <person name="Kalinowski J."/>
            <person name="Ruckert C."/>
        </authorList>
    </citation>
    <scope>NUCLEOTIDE SEQUENCE</scope>
    <source>
        <strain evidence="6">CGMCC 1.3617</strain>
    </source>
</reference>
<sequence length="341" mass="36570">MIGLLRSLGVAALLFGGAAQAQAPATLSPTFDAVRARGHVVCGTAPNLPGFAAVDSRGAWSGLYVDVCRAVAAAMFGDASKVRYVATTTQNRLPMLQAGEIDILASNTTWTLTREASLGLEFTGVTFYDGQGFLVRRSLGVSAARQLDGATVCVQPGTTTELNLADYFRRSGMRLTPLVIDTLEELRTAFLGGRCDAYTIGTAALAAFRAGLGEQGQDFMLLPDVISKEPLGPVVRKGDQRWFDLVRWAGFVPLLAEEFGITSANAEARLDDPDPEVRRFLGRSGGFGGMLGVGDDWAFQIVRQVGNYAEQWDRNVAPLGLQRGVNRLWTDGGVHYPPPAR</sequence>
<keyword evidence="2" id="KW-0813">Transport</keyword>
<evidence type="ECO:0000256" key="2">
    <source>
        <dbReference type="ARBA" id="ARBA00022448"/>
    </source>
</evidence>
<evidence type="ECO:0000313" key="6">
    <source>
        <dbReference type="EMBL" id="GGI99714.1"/>
    </source>
</evidence>
<dbReference type="PANTHER" id="PTHR30085">
    <property type="entry name" value="AMINO ACID ABC TRANSPORTER PERMEASE"/>
    <property type="match status" value="1"/>
</dbReference>
<gene>
    <name evidence="6" type="ORF">GCM10011320_03070</name>
</gene>
<evidence type="ECO:0000313" key="7">
    <source>
        <dbReference type="Proteomes" id="UP000661507"/>
    </source>
</evidence>
<evidence type="ECO:0000256" key="4">
    <source>
        <dbReference type="SAM" id="SignalP"/>
    </source>
</evidence>
<evidence type="ECO:0000259" key="5">
    <source>
        <dbReference type="SMART" id="SM00062"/>
    </source>
</evidence>
<name>A0A917K5E2_9PROT</name>
<accession>A0A917K5E2</accession>
<dbReference type="CDD" id="cd13692">
    <property type="entry name" value="PBP2_BztA"/>
    <property type="match status" value="1"/>
</dbReference>
<dbReference type="AlphaFoldDB" id="A0A917K5E2"/>
<dbReference type="SUPFAM" id="SSF53850">
    <property type="entry name" value="Periplasmic binding protein-like II"/>
    <property type="match status" value="1"/>
</dbReference>
<keyword evidence="3 4" id="KW-0732">Signal</keyword>
<organism evidence="6 7">
    <name type="scientific">Neoroseomonas lacus</name>
    <dbReference type="NCBI Taxonomy" id="287609"/>
    <lineage>
        <taxon>Bacteria</taxon>
        <taxon>Pseudomonadati</taxon>
        <taxon>Pseudomonadota</taxon>
        <taxon>Alphaproteobacteria</taxon>
        <taxon>Acetobacterales</taxon>
        <taxon>Acetobacteraceae</taxon>
        <taxon>Neoroseomonas</taxon>
    </lineage>
</organism>
<feature type="domain" description="Solute-binding protein family 3/N-terminal" evidence="5">
    <location>
        <begin position="39"/>
        <end position="269"/>
    </location>
</feature>
<dbReference type="SMART" id="SM00062">
    <property type="entry name" value="PBPb"/>
    <property type="match status" value="1"/>
</dbReference>
<dbReference type="Proteomes" id="UP000661507">
    <property type="component" value="Unassembled WGS sequence"/>
</dbReference>
<dbReference type="InterPro" id="IPR051455">
    <property type="entry name" value="Bact_solute-bind_prot3"/>
</dbReference>
<dbReference type="EMBL" id="BMKW01000001">
    <property type="protein sequence ID" value="GGI99714.1"/>
    <property type="molecule type" value="Genomic_DNA"/>
</dbReference>
<comment type="caution">
    <text evidence="6">The sequence shown here is derived from an EMBL/GenBank/DDBJ whole genome shotgun (WGS) entry which is preliminary data.</text>
</comment>
<protein>
    <submittedName>
        <fullName evidence="6">Amino acid ABC transporter substrate-binding protein</fullName>
    </submittedName>
</protein>
<proteinExistence type="inferred from homology"/>
<feature type="chain" id="PRO_5036872735" evidence="4">
    <location>
        <begin position="22"/>
        <end position="341"/>
    </location>
</feature>
<dbReference type="RefSeq" id="WP_188965142.1">
    <property type="nucleotide sequence ID" value="NZ_BMKW01000001.1"/>
</dbReference>
<evidence type="ECO:0000256" key="3">
    <source>
        <dbReference type="ARBA" id="ARBA00022729"/>
    </source>
</evidence>
<dbReference type="PANTHER" id="PTHR30085:SF7">
    <property type="entry name" value="AMINO-ACID ABC TRANSPORTER-BINDING PROTEIN YHDW-RELATED"/>
    <property type="match status" value="1"/>
</dbReference>
<evidence type="ECO:0000256" key="1">
    <source>
        <dbReference type="ARBA" id="ARBA00010333"/>
    </source>
</evidence>
<reference evidence="6" key="2">
    <citation type="submission" date="2020-09" db="EMBL/GenBank/DDBJ databases">
        <authorList>
            <person name="Sun Q."/>
            <person name="Zhou Y."/>
        </authorList>
    </citation>
    <scope>NUCLEOTIDE SEQUENCE</scope>
    <source>
        <strain evidence="6">CGMCC 1.3617</strain>
    </source>
</reference>
<comment type="similarity">
    <text evidence="1">Belongs to the bacterial solute-binding protein 3 family.</text>
</comment>
<feature type="signal peptide" evidence="4">
    <location>
        <begin position="1"/>
        <end position="21"/>
    </location>
</feature>
<dbReference type="Pfam" id="PF00497">
    <property type="entry name" value="SBP_bac_3"/>
    <property type="match status" value="1"/>
</dbReference>